<sequence length="804" mass="91451">MYQGQGQPQNQGAMDQGRNFPMLPPQFANLTPQQLQQLRTQPQFQTIMRNYLQKQQQQMQQQQQQQQQIQPPLSQHPQRQNSQQPQLQQHQHQQLPQHHQQQLPQHQHHQSQQVQQHQQPMGGMYANQNPMMQHMNSQGAAQSPMQQQQQVPGMQQVRGSQSQGLTDAQALQAQQQQQLFQQQLAHGVNSSMRPFAQRQSQQHQQQGPQSHQHAQQHAAQQQQLLQQQAQQIAQQQTQQQIQQQAQLQAQQLSGQRVQQAPAQQQHLPLHGAPNQYVQRIPQGVAIPPGPQNAMYNNLPTHTAQSINSGQVTEPDVTEAIPQKELTSLHEWSEKLKSEGKEVPTDVLVYESIIEKDSKFLNKMTKQIHGGKKLLDGLVQDIKTYTEIKQLRMNAIALSHKGHFNNSIWGEGYQGYGNGISNTYTRLILPKDTERISRRADIQLTDHVVNEKVKESSKSGKYELVPIRLEFDNERDRFKLRDTFLWNLNESVLPLDKFVTSLLEDYKFIPPSCHDAILSTIKEQLRDYRERPASSMGELRVPLKIDITINNTQLVDQFEWDILNFEENDPEDFATTIADEMKLPGEFTTAIAHSIREQVQLFHKALNLIGYSFDGSVVHEDDIRTHILPPLRVTAPGLSNKLTDNFYSILRNPQTVADNTPTLIKLTQLELDRLDKEMERESRRKRRHNIAEDVGGGGSGSGGRSGTSSRRAAALHGHGGRGGASVLPDLSEIPKTFRTPAPTSILPGGVDLSVPDIYTYNEIAVQRTSIKNPDYQPPVNNDRRNNRVRYNHDPVTGQFLVTIKL</sequence>
<feature type="compositionally biased region" description="Low complexity" evidence="6">
    <location>
        <begin position="196"/>
        <end position="221"/>
    </location>
</feature>
<feature type="region of interest" description="Disordered" evidence="6">
    <location>
        <begin position="58"/>
        <end position="170"/>
    </location>
</feature>
<protein>
    <submittedName>
        <fullName evidence="7">SWI/SNF chromatin-remodeling complex subunit Snf5p</fullName>
    </submittedName>
</protein>
<evidence type="ECO:0000256" key="1">
    <source>
        <dbReference type="ARBA" id="ARBA00004123"/>
    </source>
</evidence>
<dbReference type="InterPro" id="IPR006939">
    <property type="entry name" value="SNF5"/>
</dbReference>
<evidence type="ECO:0000313" key="7">
    <source>
        <dbReference type="EMBL" id="CAK7921203.1"/>
    </source>
</evidence>
<feature type="compositionally biased region" description="Low complexity" evidence="6">
    <location>
        <begin position="58"/>
        <end position="120"/>
    </location>
</feature>
<feature type="compositionally biased region" description="Low complexity" evidence="6">
    <location>
        <begin position="705"/>
        <end position="715"/>
    </location>
</feature>
<keyword evidence="8" id="KW-1185">Reference proteome</keyword>
<reference evidence="7 8" key="1">
    <citation type="submission" date="2024-01" db="EMBL/GenBank/DDBJ databases">
        <authorList>
            <consortium name="Genoscope - CEA"/>
            <person name="William W."/>
        </authorList>
    </citation>
    <scope>NUCLEOTIDE SEQUENCE [LARGE SCALE GENOMIC DNA]</scope>
    <source>
        <strain evidence="7 8">29B2s-10</strain>
    </source>
</reference>
<accession>A0ABP0EKC9</accession>
<dbReference type="Proteomes" id="UP001497600">
    <property type="component" value="Chromosome H"/>
</dbReference>
<dbReference type="EMBL" id="OZ004260">
    <property type="protein sequence ID" value="CAK7921203.1"/>
    <property type="molecule type" value="Genomic_DNA"/>
</dbReference>
<feature type="compositionally biased region" description="Polar residues" evidence="6">
    <location>
        <begin position="126"/>
        <end position="136"/>
    </location>
</feature>
<dbReference type="PANTHER" id="PTHR10019">
    <property type="entry name" value="SNF5"/>
    <property type="match status" value="1"/>
</dbReference>
<comment type="subcellular location">
    <subcellularLocation>
        <location evidence="1">Nucleus</location>
    </subcellularLocation>
</comment>
<organism evidence="7 8">
    <name type="scientific">[Candida] anglica</name>
    <dbReference type="NCBI Taxonomy" id="148631"/>
    <lineage>
        <taxon>Eukaryota</taxon>
        <taxon>Fungi</taxon>
        <taxon>Dikarya</taxon>
        <taxon>Ascomycota</taxon>
        <taxon>Saccharomycotina</taxon>
        <taxon>Pichiomycetes</taxon>
        <taxon>Debaryomycetaceae</taxon>
        <taxon>Kurtzmaniella</taxon>
    </lineage>
</organism>
<evidence type="ECO:0000256" key="4">
    <source>
        <dbReference type="ARBA" id="ARBA00023163"/>
    </source>
</evidence>
<feature type="compositionally biased region" description="Polar residues" evidence="6">
    <location>
        <begin position="1"/>
        <end position="13"/>
    </location>
</feature>
<keyword evidence="3" id="KW-0805">Transcription regulation</keyword>
<comment type="similarity">
    <text evidence="2">Belongs to the SNF5 family.</text>
</comment>
<proteinExistence type="inferred from homology"/>
<evidence type="ECO:0000256" key="5">
    <source>
        <dbReference type="ARBA" id="ARBA00023242"/>
    </source>
</evidence>
<name>A0ABP0EKC9_9ASCO</name>
<evidence type="ECO:0000313" key="8">
    <source>
        <dbReference type="Proteomes" id="UP001497600"/>
    </source>
</evidence>
<feature type="region of interest" description="Disordered" evidence="6">
    <location>
        <begin position="1"/>
        <end position="27"/>
    </location>
</feature>
<evidence type="ECO:0000256" key="2">
    <source>
        <dbReference type="ARBA" id="ARBA00010239"/>
    </source>
</evidence>
<feature type="compositionally biased region" description="Low complexity" evidence="6">
    <location>
        <begin position="137"/>
        <end position="157"/>
    </location>
</feature>
<feature type="compositionally biased region" description="Gly residues" evidence="6">
    <location>
        <begin position="693"/>
        <end position="704"/>
    </location>
</feature>
<evidence type="ECO:0000256" key="6">
    <source>
        <dbReference type="SAM" id="MobiDB-lite"/>
    </source>
</evidence>
<dbReference type="Pfam" id="PF04855">
    <property type="entry name" value="SNF5"/>
    <property type="match status" value="1"/>
</dbReference>
<keyword evidence="5" id="KW-0539">Nucleus</keyword>
<feature type="region of interest" description="Disordered" evidence="6">
    <location>
        <begin position="676"/>
        <end position="725"/>
    </location>
</feature>
<gene>
    <name evidence="7" type="primary">SNF5</name>
    <name evidence="7" type="ORF">CAAN4_H11364</name>
</gene>
<keyword evidence="4" id="KW-0804">Transcription</keyword>
<feature type="region of interest" description="Disordered" evidence="6">
    <location>
        <begin position="193"/>
        <end position="221"/>
    </location>
</feature>
<evidence type="ECO:0000256" key="3">
    <source>
        <dbReference type="ARBA" id="ARBA00023015"/>
    </source>
</evidence>